<sequence>MQELNREGHPRFAVDISWLGLDEYRARGCNIQCGGCLNFRPKKRPRFTCFWSATEHHLPTESLSNLIETSQFSCQIFSLSTAANHIKKALSTPKL</sequence>
<evidence type="ECO:0000313" key="1">
    <source>
        <dbReference type="Proteomes" id="UP000887565"/>
    </source>
</evidence>
<keyword evidence="1" id="KW-1185">Reference proteome</keyword>
<evidence type="ECO:0000313" key="2">
    <source>
        <dbReference type="WBParaSite" id="nRc.2.0.1.t24315-RA"/>
    </source>
</evidence>
<organism evidence="1 2">
    <name type="scientific">Romanomermis culicivorax</name>
    <name type="common">Nematode worm</name>
    <dbReference type="NCBI Taxonomy" id="13658"/>
    <lineage>
        <taxon>Eukaryota</taxon>
        <taxon>Metazoa</taxon>
        <taxon>Ecdysozoa</taxon>
        <taxon>Nematoda</taxon>
        <taxon>Enoplea</taxon>
        <taxon>Dorylaimia</taxon>
        <taxon>Mermithida</taxon>
        <taxon>Mermithoidea</taxon>
        <taxon>Mermithidae</taxon>
        <taxon>Romanomermis</taxon>
    </lineage>
</organism>
<reference evidence="2" key="1">
    <citation type="submission" date="2022-11" db="UniProtKB">
        <authorList>
            <consortium name="WormBaseParasite"/>
        </authorList>
    </citation>
    <scope>IDENTIFICATION</scope>
</reference>
<dbReference type="Proteomes" id="UP000887565">
    <property type="component" value="Unplaced"/>
</dbReference>
<dbReference type="AlphaFoldDB" id="A0A915JES3"/>
<proteinExistence type="predicted"/>
<protein>
    <submittedName>
        <fullName evidence="2">Uncharacterized protein</fullName>
    </submittedName>
</protein>
<name>A0A915JES3_ROMCU</name>
<dbReference type="WBParaSite" id="nRc.2.0.1.t24315-RA">
    <property type="protein sequence ID" value="nRc.2.0.1.t24315-RA"/>
    <property type="gene ID" value="nRc.2.0.1.g24315"/>
</dbReference>
<accession>A0A915JES3</accession>